<proteinExistence type="predicted"/>
<protein>
    <submittedName>
        <fullName evidence="1">Uncharacterized protein</fullName>
    </submittedName>
</protein>
<name>A0A1E5W754_9POAL</name>
<evidence type="ECO:0000313" key="2">
    <source>
        <dbReference type="Proteomes" id="UP000095767"/>
    </source>
</evidence>
<organism evidence="1 2">
    <name type="scientific">Dichanthelium oligosanthes</name>
    <dbReference type="NCBI Taxonomy" id="888268"/>
    <lineage>
        <taxon>Eukaryota</taxon>
        <taxon>Viridiplantae</taxon>
        <taxon>Streptophyta</taxon>
        <taxon>Embryophyta</taxon>
        <taxon>Tracheophyta</taxon>
        <taxon>Spermatophyta</taxon>
        <taxon>Magnoliopsida</taxon>
        <taxon>Liliopsida</taxon>
        <taxon>Poales</taxon>
        <taxon>Poaceae</taxon>
        <taxon>PACMAD clade</taxon>
        <taxon>Panicoideae</taxon>
        <taxon>Panicodae</taxon>
        <taxon>Paniceae</taxon>
        <taxon>Dichantheliinae</taxon>
        <taxon>Dichanthelium</taxon>
    </lineage>
</organism>
<sequence>MLGDMKTSFHDALKSNKPLPMPHITPPTEILVALQMIPDFARCDLLQAYGKLILNERLFQALIELLMAMRKERVLMLNEKNSN</sequence>
<dbReference type="AlphaFoldDB" id="A0A1E5W754"/>
<dbReference type="EMBL" id="LWDX02019550">
    <property type="protein sequence ID" value="OEL33212.1"/>
    <property type="molecule type" value="Genomic_DNA"/>
</dbReference>
<comment type="caution">
    <text evidence="1">The sequence shown here is derived from an EMBL/GenBank/DDBJ whole genome shotgun (WGS) entry which is preliminary data.</text>
</comment>
<gene>
    <name evidence="1" type="ORF">BAE44_0005768</name>
</gene>
<dbReference type="OrthoDB" id="675904at2759"/>
<accession>A0A1E5W754</accession>
<keyword evidence="2" id="KW-1185">Reference proteome</keyword>
<evidence type="ECO:0000313" key="1">
    <source>
        <dbReference type="EMBL" id="OEL33212.1"/>
    </source>
</evidence>
<reference evidence="1 2" key="1">
    <citation type="submission" date="2016-09" db="EMBL/GenBank/DDBJ databases">
        <title>The draft genome of Dichanthelium oligosanthes: A C3 panicoid grass species.</title>
        <authorList>
            <person name="Studer A.J."/>
            <person name="Schnable J.C."/>
            <person name="Brutnell T.P."/>
        </authorList>
    </citation>
    <scope>NUCLEOTIDE SEQUENCE [LARGE SCALE GENOMIC DNA]</scope>
    <source>
        <strain evidence="2">cv. Kellogg 1175</strain>
        <tissue evidence="1">Leaf</tissue>
    </source>
</reference>
<dbReference type="Proteomes" id="UP000095767">
    <property type="component" value="Unassembled WGS sequence"/>
</dbReference>